<dbReference type="PANTHER" id="PTHR34098">
    <property type="entry name" value="F-BOX ONLY PROTEIN 47"/>
    <property type="match status" value="1"/>
</dbReference>
<evidence type="ECO:0000259" key="1">
    <source>
        <dbReference type="Pfam" id="PF24467"/>
    </source>
</evidence>
<dbReference type="InterPro" id="IPR038946">
    <property type="entry name" value="FBXO47"/>
</dbReference>
<organism evidence="2 3">
    <name type="scientific">Fasciola gigantica</name>
    <name type="common">Giant liver fluke</name>
    <dbReference type="NCBI Taxonomy" id="46835"/>
    <lineage>
        <taxon>Eukaryota</taxon>
        <taxon>Metazoa</taxon>
        <taxon>Spiralia</taxon>
        <taxon>Lophotrochozoa</taxon>
        <taxon>Platyhelminthes</taxon>
        <taxon>Trematoda</taxon>
        <taxon>Digenea</taxon>
        <taxon>Plagiorchiida</taxon>
        <taxon>Echinostomata</taxon>
        <taxon>Echinostomatoidea</taxon>
        <taxon>Fasciolidae</taxon>
        <taxon>Fasciola</taxon>
    </lineage>
</organism>
<sequence length="540" mass="59516">MKYVSLKQYFKFLYFFSLGSDPFSFLMKRVSAISCLAENKRTRILSRSSSNPVHHSCQFTDLFGKTPLELKYRILTYLSVGDLLSLLQVSHAARFLVHLYVRSGLCFHLRDFYNPHIWATVPENTTPSALKGYLFRSLFCNTLSSNIKLLEDLLIVHTCNEKSVNNSTEKSKCHTQNTFSVAGFSLGTSSCSLGGLKCPALCLFGHFLRTFTATWSEADKQIVFHNLVFHCFHENFWRRLTAVVCGAPGLDPTSELTIRLFLRRLFLDPSAPSPSSNRSVRSNLAVRITASPSQSFASVSEANPTNDSDSNGVLNSPVHGNRFLILNTSSLNTSHSGDSGVRLESSSNTVESLSLPCHSDSSLSRTFSSSDTLSSSASLVTRSPATRAAANAVSPAINSWPVAEPLLRILRSYPLVHQARILFILYGPLHRGQLMWRTMCENTAADSEQLSACFGELGSVLQHMLESDAWNSTELLCILDEITSTPDDWLAENVACLLYTSGLRLASMVVTKKAVSGHIGDLAVTLTSLCLVRVSLCYSC</sequence>
<evidence type="ECO:0000313" key="2">
    <source>
        <dbReference type="EMBL" id="TPP55990.1"/>
    </source>
</evidence>
<reference evidence="2 3" key="1">
    <citation type="submission" date="2019-04" db="EMBL/GenBank/DDBJ databases">
        <title>Annotation for the trematode Fasciola gigantica.</title>
        <authorList>
            <person name="Choi Y.-J."/>
        </authorList>
    </citation>
    <scope>NUCLEOTIDE SEQUENCE [LARGE SCALE GENOMIC DNA]</scope>
    <source>
        <strain evidence="2">Uganda_cow_1</strain>
    </source>
</reference>
<keyword evidence="3" id="KW-1185">Reference proteome</keyword>
<dbReference type="Pfam" id="PF24467">
    <property type="entry name" value="ARM_FBXO47"/>
    <property type="match status" value="1"/>
</dbReference>
<dbReference type="Proteomes" id="UP000316759">
    <property type="component" value="Unassembled WGS sequence"/>
</dbReference>
<dbReference type="PANTHER" id="PTHR34098:SF1">
    <property type="entry name" value="F-BOX ONLY PROTEIN 47"/>
    <property type="match status" value="1"/>
</dbReference>
<protein>
    <submittedName>
        <fullName evidence="2">F-box only protein 47</fullName>
    </submittedName>
</protein>
<feature type="domain" description="FBXO47 ARM repeats region" evidence="1">
    <location>
        <begin position="409"/>
        <end position="537"/>
    </location>
</feature>
<accession>A0A504YD46</accession>
<gene>
    <name evidence="2" type="ORF">FGIG_01503</name>
</gene>
<dbReference type="STRING" id="46835.A0A504YD46"/>
<dbReference type="OrthoDB" id="9858120at2759"/>
<comment type="caution">
    <text evidence="2">The sequence shown here is derived from an EMBL/GenBank/DDBJ whole genome shotgun (WGS) entry which is preliminary data.</text>
</comment>
<name>A0A504YD46_FASGI</name>
<dbReference type="InterPro" id="IPR056622">
    <property type="entry name" value="ARM_FBXO47"/>
</dbReference>
<proteinExistence type="predicted"/>
<evidence type="ECO:0000313" key="3">
    <source>
        <dbReference type="Proteomes" id="UP000316759"/>
    </source>
</evidence>
<dbReference type="EMBL" id="SUNJ01015148">
    <property type="protein sequence ID" value="TPP55990.1"/>
    <property type="molecule type" value="Genomic_DNA"/>
</dbReference>
<dbReference type="AlphaFoldDB" id="A0A504YD46"/>